<reference evidence="1 2" key="1">
    <citation type="submission" date="2009-02" db="EMBL/GenBank/DDBJ databases">
        <title>The Genome Sequence of Oxalobacter formigenes OXCC13.</title>
        <authorList>
            <consortium name="The Broad Institute Genome Sequencing Platform"/>
            <person name="Ward D."/>
            <person name="Young S.K."/>
            <person name="Kodira C.D."/>
            <person name="Zeng Q."/>
            <person name="Koehrsen M."/>
            <person name="Alvarado L."/>
            <person name="Berlin A."/>
            <person name="Borenstein D."/>
            <person name="Chen Z."/>
            <person name="Engels R."/>
            <person name="Freedman E."/>
            <person name="Gellesch M."/>
            <person name="Goldberg J."/>
            <person name="Griggs A."/>
            <person name="Gujja S."/>
            <person name="Heiman D."/>
            <person name="Hepburn T."/>
            <person name="Howarth C."/>
            <person name="Jen D."/>
            <person name="Larson L."/>
            <person name="Lewis B."/>
            <person name="Mehta T."/>
            <person name="Park D."/>
            <person name="Pearson M."/>
            <person name="Roberts A."/>
            <person name="Saif S."/>
            <person name="Shea T."/>
            <person name="Shenoy N."/>
            <person name="Sisk P."/>
            <person name="Stolte C."/>
            <person name="Sykes S."/>
            <person name="Walk T."/>
            <person name="White J."/>
            <person name="Yandava C."/>
            <person name="Allison M.J."/>
            <person name="Lander E."/>
            <person name="Nusbaum C."/>
            <person name="Galagan J."/>
            <person name="Birren B."/>
        </authorList>
    </citation>
    <scope>NUCLEOTIDE SEQUENCE [LARGE SCALE GENOMIC DNA]</scope>
    <source>
        <strain evidence="1 2">OXCC13</strain>
    </source>
</reference>
<proteinExistence type="predicted"/>
<dbReference type="RefSeq" id="WP_005881457.1">
    <property type="nucleotide sequence ID" value="NZ_CP019430.1"/>
</dbReference>
<dbReference type="AlphaFoldDB" id="C3XAY8"/>
<evidence type="ECO:0000313" key="1">
    <source>
        <dbReference type="EMBL" id="EEO30364.1"/>
    </source>
</evidence>
<keyword evidence="2" id="KW-1185">Reference proteome</keyword>
<dbReference type="Pfam" id="PF13289">
    <property type="entry name" value="SIR2_2"/>
    <property type="match status" value="1"/>
</dbReference>
<dbReference type="EMBL" id="GG658170">
    <property type="protein sequence ID" value="EEO30364.1"/>
    <property type="molecule type" value="Genomic_DNA"/>
</dbReference>
<dbReference type="GeneID" id="77134618"/>
<gene>
    <name evidence="1" type="ORF">OFBG_01392</name>
</gene>
<name>C3XAY8_OXAFO</name>
<dbReference type="HOGENOM" id="CLU_721491_0_0_4"/>
<organism evidence="1 2">
    <name type="scientific">Oxalobacter formigenes OXCC13</name>
    <dbReference type="NCBI Taxonomy" id="556269"/>
    <lineage>
        <taxon>Bacteria</taxon>
        <taxon>Pseudomonadati</taxon>
        <taxon>Pseudomonadota</taxon>
        <taxon>Betaproteobacteria</taxon>
        <taxon>Burkholderiales</taxon>
        <taxon>Oxalobacteraceae</taxon>
        <taxon>Oxalobacter</taxon>
    </lineage>
</organism>
<evidence type="ECO:0000313" key="2">
    <source>
        <dbReference type="Proteomes" id="UP000005089"/>
    </source>
</evidence>
<dbReference type="OrthoDB" id="7054911at2"/>
<protein>
    <submittedName>
        <fullName evidence="1">Uncharacterized protein</fullName>
    </submittedName>
</protein>
<dbReference type="Proteomes" id="UP000005089">
    <property type="component" value="Unassembled WGS sequence"/>
</dbReference>
<sequence length="391" mass="45628">MTENSHPGFRIFVLGAGFSRPAGLPIASELYPLVFQYIKRQYGEDTNFSRDVNEYLNYCSACGYTGQSKENLNLEQFMSYLDIEHFLRFRGSDTWSQEGNESQLMVRKAIGYVIHDRTPSPDDIPEVYLNFAESLSIHDSVLTFNYDLVLENALEKVGKPFRRYPNRFKSINKHGGILDTDTEEVVLLKLHGSLDWFDDRHYLDIKNSLIRESNSEPNTNLLFNNSGYYGLYPLVDGILPEDDALKHIFCMRNMNNYYYKTSDFNTPLILSPSYVKFVYAKPILSFWNGLGRSGGYNLGVSVIGFSLPEHDDYIRIALYKMFENYSSWWDTPAMGKYKDYVRFVDYRSTLELQDELKNRYSFVDEKYSRFYYDGFDLKAINFLFNQTRTGK</sequence>
<accession>C3XAY8</accession>